<sequence length="186" mass="20879">MANVEGIKWGLESDDQRIKFDLTTLYRDMNNVVSYGQVFFDGKKACDAGIALPDDVFKNPRKPRPGNKMLTYALAYYLSLIIVNTVEKKNGNMKGINSNKAKGLALELLGTECKADGSSIDKARKKYPIPREGKIHVNHDPLGIIVLLDERNIVKSNNEELIYKGIMWAWRKGDSEAKEGYGEVKI</sequence>
<name>G0A3U3_METMM</name>
<gene>
    <name evidence="1" type="ordered locus">Metme_4367</name>
</gene>
<dbReference type="KEGG" id="mmt:Metme_4367"/>
<dbReference type="RefSeq" id="WP_013820928.1">
    <property type="nucleotide sequence ID" value="NC_015572.1"/>
</dbReference>
<dbReference type="AlphaFoldDB" id="G0A3U3"/>
<dbReference type="EMBL" id="CP002738">
    <property type="protein sequence ID" value="AEG02715.1"/>
    <property type="molecule type" value="Genomic_DNA"/>
</dbReference>
<dbReference type="Proteomes" id="UP000008888">
    <property type="component" value="Chromosome"/>
</dbReference>
<reference key="2">
    <citation type="submission" date="2011-05" db="EMBL/GenBank/DDBJ databases">
        <title>Complete genome sequence of the aerobic marine methanotroph Methylomonas methanica MC09.</title>
        <authorList>
            <person name="Boden R."/>
            <person name="Cunliffe M."/>
            <person name="Scanlan J."/>
            <person name="Moussard H."/>
            <person name="Kits K.D."/>
            <person name="Klotz M."/>
            <person name="Jetten M."/>
            <person name="Vuilleumier S."/>
            <person name="Han J."/>
            <person name="Peters L."/>
            <person name="Mikhailova N."/>
            <person name="Teshima H."/>
            <person name="Tapia R."/>
            <person name="Kyrpides N."/>
            <person name="Ivanova N."/>
            <person name="Pagani I."/>
            <person name="Cheng J.-F."/>
            <person name="Goodwin L."/>
            <person name="Han C."/>
            <person name="Hauser L."/>
            <person name="Land M."/>
            <person name="Lapidus A."/>
            <person name="Lucas S."/>
            <person name="Pitluck S."/>
            <person name="Woyke T."/>
            <person name="Stein L.Y."/>
            <person name="Murrell C."/>
        </authorList>
    </citation>
    <scope>NUCLEOTIDE SEQUENCE</scope>
    <source>
        <strain>MC09</strain>
    </source>
</reference>
<reference evidence="1 2" key="1">
    <citation type="journal article" date="2011" name="J. Bacteriol.">
        <title>Complete Genome Sequence of the Aerobic Marine Methanotroph Methylomonas methanica MC09.</title>
        <authorList>
            <person name="Boden R."/>
            <person name="Cunliffe M."/>
            <person name="Scanlan J."/>
            <person name="Moussard H."/>
            <person name="Kits K.D."/>
            <person name="Klotz M.G."/>
            <person name="Jetten M.S."/>
            <person name="Vuilleumier S."/>
            <person name="Han J."/>
            <person name="Peters L."/>
            <person name="Mikhailova N."/>
            <person name="Teshima H."/>
            <person name="Tapia R."/>
            <person name="Kyrpides N."/>
            <person name="Ivanova N."/>
            <person name="Pagani I."/>
            <person name="Cheng J.F."/>
            <person name="Goodwin L."/>
            <person name="Han C."/>
            <person name="Hauser L."/>
            <person name="Land M.L."/>
            <person name="Lapidus A."/>
            <person name="Lucas S."/>
            <person name="Pitluck S."/>
            <person name="Woyke T."/>
            <person name="Stein L."/>
            <person name="Murrell J.C."/>
        </authorList>
    </citation>
    <scope>NUCLEOTIDE SEQUENCE [LARGE SCALE GENOMIC DNA]</scope>
    <source>
        <strain evidence="1 2">MC09</strain>
    </source>
</reference>
<reference evidence="2" key="3">
    <citation type="submission" date="2011-05" db="EMBL/GenBank/DDBJ databases">
        <title>Complete sequence of Methylomonas methanica MC09.</title>
        <authorList>
            <consortium name="US DOE Joint Genome Institute"/>
            <person name="Lucas S."/>
            <person name="Han J."/>
            <person name="Lapidus A."/>
            <person name="Cheng J.-F."/>
            <person name="Goodwin L."/>
            <person name="Pitluck S."/>
            <person name="Peters L."/>
            <person name="Mikhailova N."/>
            <person name="Teshima H."/>
            <person name="Han C."/>
            <person name="Tapia R."/>
            <person name="Land M."/>
            <person name="Hauser L."/>
            <person name="Kyrpides N."/>
            <person name="Ivanova N."/>
            <person name="Pagani I."/>
            <person name="Stein L."/>
            <person name="Woyke T."/>
        </authorList>
    </citation>
    <scope>NUCLEOTIDE SEQUENCE [LARGE SCALE GENOMIC DNA]</scope>
    <source>
        <strain evidence="2">MC09</strain>
    </source>
</reference>
<evidence type="ECO:0000313" key="1">
    <source>
        <dbReference type="EMBL" id="AEG02715.1"/>
    </source>
</evidence>
<protein>
    <submittedName>
        <fullName evidence="1">Uncharacterized protein</fullName>
    </submittedName>
</protein>
<dbReference type="HOGENOM" id="CLU_1452847_0_0_6"/>
<dbReference type="STRING" id="857087.Metme_4367"/>
<keyword evidence="2" id="KW-1185">Reference proteome</keyword>
<accession>G0A3U3</accession>
<evidence type="ECO:0000313" key="2">
    <source>
        <dbReference type="Proteomes" id="UP000008888"/>
    </source>
</evidence>
<proteinExistence type="predicted"/>
<organism evidence="1 2">
    <name type="scientific">Methylomonas methanica (strain DSM 25384 / MC09)</name>
    <dbReference type="NCBI Taxonomy" id="857087"/>
    <lineage>
        <taxon>Bacteria</taxon>
        <taxon>Pseudomonadati</taxon>
        <taxon>Pseudomonadota</taxon>
        <taxon>Gammaproteobacteria</taxon>
        <taxon>Methylococcales</taxon>
        <taxon>Methylococcaceae</taxon>
        <taxon>Methylomonas</taxon>
    </lineage>
</organism>